<organism evidence="13 14">
    <name type="scientific">Varanus komodoensis</name>
    <name type="common">Komodo dragon</name>
    <dbReference type="NCBI Taxonomy" id="61221"/>
    <lineage>
        <taxon>Eukaryota</taxon>
        <taxon>Metazoa</taxon>
        <taxon>Chordata</taxon>
        <taxon>Craniata</taxon>
        <taxon>Vertebrata</taxon>
        <taxon>Euteleostomi</taxon>
        <taxon>Lepidosauria</taxon>
        <taxon>Squamata</taxon>
        <taxon>Bifurcata</taxon>
        <taxon>Unidentata</taxon>
        <taxon>Episquamata</taxon>
        <taxon>Toxicofera</taxon>
        <taxon>Anguimorpha</taxon>
        <taxon>Paleoanguimorpha</taxon>
        <taxon>Varanoidea</taxon>
        <taxon>Varanidae</taxon>
        <taxon>Varanus</taxon>
    </lineage>
</organism>
<keyword evidence="6 9" id="KW-0472">Membrane</keyword>
<reference evidence="13" key="1">
    <citation type="submission" date="2025-08" db="UniProtKB">
        <authorList>
            <consortium name="Ensembl"/>
        </authorList>
    </citation>
    <scope>IDENTIFICATION</scope>
</reference>
<dbReference type="InterPro" id="IPR013783">
    <property type="entry name" value="Ig-like_fold"/>
</dbReference>
<evidence type="ECO:0008006" key="15">
    <source>
        <dbReference type="Google" id="ProtNLM"/>
    </source>
</evidence>
<dbReference type="SMART" id="SM00308">
    <property type="entry name" value="LH2"/>
    <property type="match status" value="1"/>
</dbReference>
<dbReference type="PRINTS" id="PR00500">
    <property type="entry name" value="POLYCYSTIN1"/>
</dbReference>
<dbReference type="InterPro" id="IPR002859">
    <property type="entry name" value="PKD/REJ-like"/>
</dbReference>
<protein>
    <recommendedName>
        <fullName evidence="15">Polycystin 1</fullName>
    </recommendedName>
</protein>
<evidence type="ECO:0000313" key="13">
    <source>
        <dbReference type="Ensembl" id="ENSVKKP00000019852.1"/>
    </source>
</evidence>
<dbReference type="SMART" id="SM00089">
    <property type="entry name" value="PKD"/>
    <property type="match status" value="11"/>
</dbReference>
<reference evidence="13" key="2">
    <citation type="submission" date="2025-09" db="UniProtKB">
        <authorList>
            <consortium name="Ensembl"/>
        </authorList>
    </citation>
    <scope>IDENTIFICATION</scope>
</reference>
<feature type="transmembrane region" description="Helical" evidence="9">
    <location>
        <begin position="2878"/>
        <end position="2901"/>
    </location>
</feature>
<evidence type="ECO:0000313" key="14">
    <source>
        <dbReference type="Proteomes" id="UP000694545"/>
    </source>
</evidence>
<keyword evidence="4" id="KW-0677">Repeat</keyword>
<dbReference type="CDD" id="cd00146">
    <property type="entry name" value="PKD"/>
    <property type="match status" value="7"/>
</dbReference>
<dbReference type="PROSITE" id="PS51111">
    <property type="entry name" value="REJ"/>
    <property type="match status" value="1"/>
</dbReference>
<accession>A0A8D2Q4X7</accession>
<keyword evidence="7" id="KW-0325">Glycoprotein</keyword>
<dbReference type="Gene3D" id="2.60.40.10">
    <property type="entry name" value="Immunoglobulins"/>
    <property type="match status" value="7"/>
</dbReference>
<dbReference type="Pfam" id="PF02010">
    <property type="entry name" value="REJ"/>
    <property type="match status" value="2"/>
</dbReference>
<dbReference type="SUPFAM" id="SSF49723">
    <property type="entry name" value="Lipase/lipooxygenase domain (PLAT/LH2 domain)"/>
    <property type="match status" value="1"/>
</dbReference>
<feature type="domain" description="PKD" evidence="10">
    <location>
        <begin position="388"/>
        <end position="476"/>
    </location>
</feature>
<sequence length="3048" mass="334784">MFECGVKAPGSLVVTQSGPPQPAAPHMCRAAALVVLSQHGIWTAAGGQGYLRNEQMYDGVSLAGKGPVPPMHTQGSDVGGRGPLPVPTECHMRTLEAISVYPDDILGIQHNAGAGSFLHCQPHADSHWRQSYMSLTKDGWWEGEVAGLPNPAWVDDVICDLQVIFAREVRSLANAPLQDYKVELGSRTHAAAAAGKAVGGTQARCAAQVRSKVSDLQLIYPVPLGGKLNVVTKQKLALVVKIAAGCNAVARWTSPVDKAGVPFVATCPAGLAALVPACIRETRDTWFSSVQLVLGEPREEEILDILASNEVSAQKLSVKIQAYDAIEGLHVVPPGPCRMQVDESKVGYGMMVPLPCLPLYLIAASSYRPVMENLLDRVARVRAVMPIAVVTILTNPASPLVNEAARFEALASPSLFGLFYSWDFGDGSPVQEGPNATVCHSFGKSGLYNVALKAYNNLSEVTSGASVSISEGIKGLRVTCSGPSELGSATVINATLISGPDTRWSFDMGDGTVYSNLSQGVVSHIFATEGKHLVTVTVHGATASATASTIAEVHKLKITHILVPACLSSGEPALLEAAVTGPGKGAMFCWDFQDGSPPYVQRGASTVLHSYMAAGSYQLNLTVCGSVSSSSHQQTICVEDKIVSVKLSAFVSAVALGEPISFVAEVDPVPDPQHQYKYHWDFGVGEDTVSSKAPEITFVYLEAGFYTVTVTVWNMVSQQNASVMVTAEQAIRTISIHHSGETGIFLALGISYVFMAEISWDTNATFRWDFGDTSPHQMGQSASHTYRKAGEVTITVVGENLVSHRTATLTMMVLNPVQLLTLHAEPPVSEAGQEVTLTASLAAGDHVHYCWAVGEGTGFQEGTSIFTHTFSTSGTFVVFVKAENAVSMEKANVTIEVQMRIQGVQIHSEHGVQNKYLAVAEPVSLLGKVTHGSNVTFQWAALQGKNPLVTAKGQLFLFCPSRSGELLVELKAWNALGGITTNLTLEVLERVSGVKVHSAANSVAVGKAVHLNVSVTSGTDLHYLWKMEEDGRFWPTATPSLSYVYNTLGLKPVFVTVYNVLGSSNGSMEFRVQEPVSGANFSLRGATQPFFVESGTSAEFLGMVAAGSDISWEWQIRRTEVWKPIFFHRQNISYKFEQYGDYQVFLHVWNDVSESSTLDTVSVQDRVAELAVTVDKWLVCTDDEVTFLLRVLKGSRVTFALFFPSLGIHKESSGGIFQSAFPLRGYHQVQASAYNDISHETATVMVNVLEKVKGLHLLDDYPPILEANRELRFKAAVQAGGNVTFSWTFRLSGLPEYNATGQQVLYTPPGKGNLTILIVAHNTLCADALTVVRAVQLPVAAASLFSNGTRTFVNQTVAFEVMVTGGSNLRTEWKFGDSDETFAREGDWSAFHRYRQPGDFSVEVRVYNNVSFVLVQSKVTVQLLLCESPMVKLVDPPSMISRSHPSYFEADVDLKRCTAYRALYCWEIFHASCCDHPSKTNMVSLPSVDMLAPRLVLPRLSLDAGPYCLHVTVSLEGTPLAQVASSSFTVLSSRLVPIIQGGSWRRWTAKLDLVLDGSKSYDPDTVGHGDSFLVFQWDCEIEVITRYQGYLHCTKLWLVGLLTPLLLERIAPYLQTSHAVSWLGVDFNIAFDVYWQVSIESSRILPVNLECRSCSALSSYEVSSSSHVVLSGQCRSTGQCESGTRFKWRAENSGGQTLTLDKVTTSTGDSNRDLVIRQEALQDGMDYTFTVLVTQPTKQLQGEASITLPPNRPPRGGVCSLTPEDNIYILETLVRVQCTGWMDEDSSPVQLIYSLLAETCSPHSSHCWHVCLYRGIRSSFSTFLPAGTLGNQSSINILVELGDSRGAKTLALNQTLTLLMPTLPSGFETISSWLKGKSQSELQAVVQQGNPQEVAGYSLALISLLNKVRTWWRGDCHTCVCANTPCSCFKWVVCARAMWGFCVSCPKRLCALISVMSFSGRMLTPAAAGVHTGANLHPLRAPGLRNQVSSAFSLTQLLMKSLMKSRMLNEEPLSLAVSEIHVQGKKADSRHLLCVAPSEECLFSVPRTLAEQLAQSGEVVQVAMDLASNPFPFHYSANATISTRLAFLDFTTPAGEPIPVANLSKESSISLRLPAGQEEPQVLPQALIVIPPKESVNFTVQVLSDDDARGTHVHVSLTVPEGKCSSQEKEPSLCLYGHNVPSPNEFHYSTKEKIVFSNGLEERSHREVTLLISPLTHWEYYINITSHFCWSTVSARISVFASLCQYFHFPTMQWSTEGVSPTATSSPKEIVCLTEHLTVFGASLFLPPHSVIFLPPSPLALIACCVLFSLYLGVALISHKLDDIDISRVGIIPRCGQPGWYKYWVMVKTGWRRGSGTTAHIGISLYGQNKSGSRHLDKGWAFQRTSQDIFQVETDVNLGEIWKIRIWHDNTGLDPSWYLQHVTVWDKQTDNLYFFLVEDWLSVENEKNEGMVEKEVLAACPQELRCFSRIFPAQMRLGFSDWHIWLSIWSRPPRSRFTRVQRVTCCMLMVSLFLATCAIWYGCRSLGHMGKQGGRGSRGTHELSENLQIRVRPQEWLLPAGMLPATYVTIFLLLACCFSISILYGSTFLDHVALMWLISSAFAFITSFFFLEPLKVGIGALHAALISKPVESEAEGLVEKPLVKQMPERVGKVRVPCGYGLLQAKEEAKKVRALKNLMWVSSCIPLAKCCHPLHPAVVIAMAEMGNLSEFVMGHLLSWDWLGIWGRAGFYHMNAGCAKELGNNSAEDSLSLPHCDRSKAVLVEFTQYKADANLYLAAVLLFEFPLARPAAASMSLLPLPAFHSGARLDLPLAMVIVQQLRFVRRWSVFGKTFHHSLRKLVATTLIFLLFLLICFRTLPCAFSALLSTLRGKTTFLQSLLQVSPVLGTTYILICGAGVLWIGQSFLRAVVLCSYHTAHSEIYHPATELQDYEMIAFLVKRFKLWIGFSKTKEVNMKLGEQRRGIIAVSSITLSQRDRKRGRRREWYYCMVSRNKAGFFQTGVLFMQTQDRWERWATHAPLDVLTYNSHHPSLLAAGQTIKRPEFCPLRL</sequence>
<dbReference type="InterPro" id="IPR022409">
    <property type="entry name" value="PKD/Chitinase_dom"/>
</dbReference>
<evidence type="ECO:0000256" key="8">
    <source>
        <dbReference type="PROSITE-ProRule" id="PRU00152"/>
    </source>
</evidence>
<evidence type="ECO:0000259" key="10">
    <source>
        <dbReference type="PROSITE" id="PS50093"/>
    </source>
</evidence>
<evidence type="ECO:0000256" key="2">
    <source>
        <dbReference type="ARBA" id="ARBA00007200"/>
    </source>
</evidence>
<feature type="transmembrane region" description="Helical" evidence="9">
    <location>
        <begin position="2500"/>
        <end position="2521"/>
    </location>
</feature>
<keyword evidence="5 9" id="KW-1133">Transmembrane helix</keyword>
<evidence type="ECO:0000256" key="7">
    <source>
        <dbReference type="ARBA" id="ARBA00023180"/>
    </source>
</evidence>
<feature type="domain" description="PLAT" evidence="11">
    <location>
        <begin position="2341"/>
        <end position="2455"/>
    </location>
</feature>
<keyword evidence="3 9" id="KW-0812">Transmembrane</keyword>
<feature type="domain" description="PKD" evidence="10">
    <location>
        <begin position="498"/>
        <end position="553"/>
    </location>
</feature>
<feature type="transmembrane region" description="Helical" evidence="9">
    <location>
        <begin position="2565"/>
        <end position="2585"/>
    </location>
</feature>
<dbReference type="FunFam" id="2.60.60.20:FF:000012">
    <property type="entry name" value="polycystin-1 isoform X2"/>
    <property type="match status" value="1"/>
</dbReference>
<feature type="transmembrane region" description="Helical" evidence="9">
    <location>
        <begin position="2592"/>
        <end position="2611"/>
    </location>
</feature>
<dbReference type="GO" id="GO:0005929">
    <property type="term" value="C:cilium"/>
    <property type="evidence" value="ECO:0007669"/>
    <property type="project" value="UniProtKB-ARBA"/>
</dbReference>
<dbReference type="SMART" id="SM00303">
    <property type="entry name" value="GPS"/>
    <property type="match status" value="1"/>
</dbReference>
<dbReference type="InterPro" id="IPR000434">
    <property type="entry name" value="PC1"/>
</dbReference>
<evidence type="ECO:0000256" key="5">
    <source>
        <dbReference type="ARBA" id="ARBA00022989"/>
    </source>
</evidence>
<feature type="domain" description="PKD" evidence="10">
    <location>
        <begin position="818"/>
        <end position="904"/>
    </location>
</feature>
<dbReference type="InterPro" id="IPR035986">
    <property type="entry name" value="PKD_dom_sf"/>
</dbReference>
<dbReference type="Gene3D" id="2.60.60.20">
    <property type="entry name" value="PLAT/LH2 domain"/>
    <property type="match status" value="1"/>
</dbReference>
<dbReference type="Pfam" id="PF00801">
    <property type="entry name" value="PKD"/>
    <property type="match status" value="10"/>
</dbReference>
<comment type="caution">
    <text evidence="8">Lacks conserved residue(s) required for the propagation of feature annotation.</text>
</comment>
<dbReference type="OMA" id="PWRQSYL"/>
<evidence type="ECO:0000256" key="4">
    <source>
        <dbReference type="ARBA" id="ARBA00022737"/>
    </source>
</evidence>
<evidence type="ECO:0000256" key="9">
    <source>
        <dbReference type="SAM" id="Phobius"/>
    </source>
</evidence>
<dbReference type="PANTHER" id="PTHR46730:SF2">
    <property type="entry name" value="POLYCYSTIN-1 ISOFORM X1"/>
    <property type="match status" value="1"/>
</dbReference>
<dbReference type="InterPro" id="IPR042060">
    <property type="entry name" value="PLAT_polycystin1"/>
</dbReference>
<dbReference type="GO" id="GO:0006816">
    <property type="term" value="P:calcium ion transport"/>
    <property type="evidence" value="ECO:0007669"/>
    <property type="project" value="TreeGrafter"/>
</dbReference>
<name>A0A8D2Q4X7_VARKO</name>
<evidence type="ECO:0000256" key="6">
    <source>
        <dbReference type="ARBA" id="ARBA00023136"/>
    </source>
</evidence>
<dbReference type="PANTHER" id="PTHR46730">
    <property type="entry name" value="POLYCYSTIN-1"/>
    <property type="match status" value="1"/>
</dbReference>
<dbReference type="PROSITE" id="PS50095">
    <property type="entry name" value="PLAT"/>
    <property type="match status" value="1"/>
</dbReference>
<dbReference type="InterPro" id="IPR000203">
    <property type="entry name" value="GPS"/>
</dbReference>
<dbReference type="PROSITE" id="PS50093">
    <property type="entry name" value="PKD"/>
    <property type="match status" value="7"/>
</dbReference>
<keyword evidence="14" id="KW-1185">Reference proteome</keyword>
<dbReference type="InterPro" id="IPR000601">
    <property type="entry name" value="PKD_dom"/>
</dbReference>
<dbReference type="InterPro" id="IPR036392">
    <property type="entry name" value="PLAT/LH2_dom_sf"/>
</dbReference>
<feature type="domain" description="REJ" evidence="12">
    <location>
        <begin position="1426"/>
        <end position="1906"/>
    </location>
</feature>
<dbReference type="Proteomes" id="UP000694545">
    <property type="component" value="Unplaced"/>
</dbReference>
<evidence type="ECO:0000259" key="12">
    <source>
        <dbReference type="PROSITE" id="PS51111"/>
    </source>
</evidence>
<evidence type="ECO:0000256" key="1">
    <source>
        <dbReference type="ARBA" id="ARBA00004141"/>
    </source>
</evidence>
<feature type="domain" description="PKD" evidence="10">
    <location>
        <begin position="583"/>
        <end position="645"/>
    </location>
</feature>
<comment type="subcellular location">
    <subcellularLocation>
        <location evidence="1">Membrane</location>
        <topology evidence="1">Multi-pass membrane protein</topology>
    </subcellularLocation>
</comment>
<comment type="similarity">
    <text evidence="2">Belongs to the polycystin family.</text>
</comment>
<feature type="domain" description="PKD" evidence="10">
    <location>
        <begin position="747"/>
        <end position="813"/>
    </location>
</feature>
<dbReference type="Ensembl" id="ENSVKKT00000020339.1">
    <property type="protein sequence ID" value="ENSVKKP00000019852.1"/>
    <property type="gene ID" value="ENSVKKG00000013428.1"/>
</dbReference>
<dbReference type="InterPro" id="IPR014010">
    <property type="entry name" value="REJ_dom"/>
</dbReference>
<dbReference type="GO" id="GO:0005261">
    <property type="term" value="F:monoatomic cation channel activity"/>
    <property type="evidence" value="ECO:0007669"/>
    <property type="project" value="TreeGrafter"/>
</dbReference>
<proteinExistence type="inferred from homology"/>
<evidence type="ECO:0000256" key="3">
    <source>
        <dbReference type="ARBA" id="ARBA00022692"/>
    </source>
</evidence>
<dbReference type="GO" id="GO:0005886">
    <property type="term" value="C:plasma membrane"/>
    <property type="evidence" value="ECO:0007669"/>
    <property type="project" value="TreeGrafter"/>
</dbReference>
<dbReference type="InterPro" id="IPR001024">
    <property type="entry name" value="PLAT/LH2_dom"/>
</dbReference>
<feature type="transmembrane region" description="Helical" evidence="9">
    <location>
        <begin position="2844"/>
        <end position="2866"/>
    </location>
</feature>
<feature type="transmembrane region" description="Helical" evidence="9">
    <location>
        <begin position="2299"/>
        <end position="2318"/>
    </location>
</feature>
<feature type="domain" description="PKD" evidence="10">
    <location>
        <begin position="1340"/>
        <end position="1428"/>
    </location>
</feature>
<feature type="domain" description="PKD" evidence="10">
    <location>
        <begin position="671"/>
        <end position="734"/>
    </location>
</feature>
<dbReference type="SUPFAM" id="SSF49299">
    <property type="entry name" value="PKD domain"/>
    <property type="match status" value="9"/>
</dbReference>
<dbReference type="Pfam" id="PF01477">
    <property type="entry name" value="PLAT"/>
    <property type="match status" value="1"/>
</dbReference>
<dbReference type="CDD" id="cd01752">
    <property type="entry name" value="PLAT_polycystin"/>
    <property type="match status" value="1"/>
</dbReference>
<evidence type="ECO:0000259" key="11">
    <source>
        <dbReference type="PROSITE" id="PS50095"/>
    </source>
</evidence>